<dbReference type="InterPro" id="IPR036291">
    <property type="entry name" value="NAD(P)-bd_dom_sf"/>
</dbReference>
<dbReference type="PROSITE" id="PS01224">
    <property type="entry name" value="ARGC"/>
    <property type="match status" value="1"/>
</dbReference>
<keyword evidence="2" id="KW-0521">NADP</keyword>
<keyword evidence="1" id="KW-0028">Amino-acid biosynthesis</keyword>
<dbReference type="InterPro" id="IPR050085">
    <property type="entry name" value="AGPR"/>
</dbReference>
<gene>
    <name evidence="6" type="ORF">B1B_10453</name>
</gene>
<dbReference type="SUPFAM" id="SSF55347">
    <property type="entry name" value="Glyceraldehyde-3-phosphate dehydrogenase-like, C-terminal domain"/>
    <property type="match status" value="1"/>
</dbReference>
<dbReference type="GO" id="GO:0003991">
    <property type="term" value="F:acetylglutamate kinase activity"/>
    <property type="evidence" value="ECO:0007669"/>
    <property type="project" value="UniProtKB-EC"/>
</dbReference>
<dbReference type="Pfam" id="PF01118">
    <property type="entry name" value="Semialdhyde_dh"/>
    <property type="match status" value="1"/>
</dbReference>
<comment type="caution">
    <text evidence="6">The sequence shown here is derived from an EMBL/GenBank/DDBJ whole genome shotgun (WGS) entry which is preliminary data.</text>
</comment>
<evidence type="ECO:0000259" key="5">
    <source>
        <dbReference type="SMART" id="SM00859"/>
    </source>
</evidence>
<name>T1BIS7_9ZZZZ</name>
<protein>
    <submittedName>
        <fullName evidence="6">N-acetyl-gamma-glutamyl-phosphate reductase</fullName>
        <ecNumber evidence="6">2.7.2.8</ecNumber>
    </submittedName>
</protein>
<evidence type="ECO:0000256" key="2">
    <source>
        <dbReference type="ARBA" id="ARBA00022857"/>
    </source>
</evidence>
<evidence type="ECO:0000313" key="6">
    <source>
        <dbReference type="EMBL" id="EQD53024.1"/>
    </source>
</evidence>
<dbReference type="EMBL" id="AUZY01006844">
    <property type="protein sequence ID" value="EQD53024.1"/>
    <property type="molecule type" value="Genomic_DNA"/>
</dbReference>
<dbReference type="GO" id="GO:0006526">
    <property type="term" value="P:L-arginine biosynthetic process"/>
    <property type="evidence" value="ECO:0007669"/>
    <property type="project" value="InterPro"/>
</dbReference>
<dbReference type="Gene3D" id="3.30.360.10">
    <property type="entry name" value="Dihydrodipicolinate Reductase, domain 2"/>
    <property type="match status" value="1"/>
</dbReference>
<keyword evidence="6" id="KW-0808">Transferase</keyword>
<dbReference type="GO" id="GO:0051287">
    <property type="term" value="F:NAD binding"/>
    <property type="evidence" value="ECO:0007669"/>
    <property type="project" value="InterPro"/>
</dbReference>
<evidence type="ECO:0000256" key="1">
    <source>
        <dbReference type="ARBA" id="ARBA00022605"/>
    </source>
</evidence>
<dbReference type="PANTHER" id="PTHR32338">
    <property type="entry name" value="N-ACETYL-GAMMA-GLUTAMYL-PHOSPHATE REDUCTASE, CHLOROPLASTIC-RELATED-RELATED"/>
    <property type="match status" value="1"/>
</dbReference>
<dbReference type="Gene3D" id="3.40.50.720">
    <property type="entry name" value="NAD(P)-binding Rossmann-like Domain"/>
    <property type="match status" value="1"/>
</dbReference>
<evidence type="ECO:0000256" key="3">
    <source>
        <dbReference type="ARBA" id="ARBA00023002"/>
    </source>
</evidence>
<comment type="pathway">
    <text evidence="4">Amino-acid biosynthesis.</text>
</comment>
<dbReference type="NCBIfam" id="TIGR01850">
    <property type="entry name" value="argC"/>
    <property type="match status" value="1"/>
</dbReference>
<dbReference type="InterPro" id="IPR000706">
    <property type="entry name" value="AGPR_type-1"/>
</dbReference>
<reference evidence="6" key="2">
    <citation type="journal article" date="2014" name="ISME J.">
        <title>Microbial stratification in low pH oxic and suboxic macroscopic growths along an acid mine drainage.</title>
        <authorList>
            <person name="Mendez-Garcia C."/>
            <person name="Mesa V."/>
            <person name="Sprenger R.R."/>
            <person name="Richter M."/>
            <person name="Diez M.S."/>
            <person name="Solano J."/>
            <person name="Bargiela R."/>
            <person name="Golyshina O.V."/>
            <person name="Manteca A."/>
            <person name="Ramos J.L."/>
            <person name="Gallego J.R."/>
            <person name="Llorente I."/>
            <person name="Martins Dos Santos V.A."/>
            <person name="Jensen O.N."/>
            <person name="Pelaez A.I."/>
            <person name="Sanchez J."/>
            <person name="Ferrer M."/>
        </authorList>
    </citation>
    <scope>NUCLEOTIDE SEQUENCE</scope>
</reference>
<reference evidence="6" key="1">
    <citation type="submission" date="2013-08" db="EMBL/GenBank/DDBJ databases">
        <authorList>
            <person name="Mendez C."/>
            <person name="Richter M."/>
            <person name="Ferrer M."/>
            <person name="Sanchez J."/>
        </authorList>
    </citation>
    <scope>NUCLEOTIDE SEQUENCE</scope>
</reference>
<dbReference type="InterPro" id="IPR000534">
    <property type="entry name" value="Semialdehyde_DH_NAD-bd"/>
</dbReference>
<feature type="domain" description="Semialdehyde dehydrogenase NAD-binding" evidence="5">
    <location>
        <begin position="4"/>
        <end position="138"/>
    </location>
</feature>
<dbReference type="SMART" id="SM00859">
    <property type="entry name" value="Semialdhyde_dh"/>
    <property type="match status" value="1"/>
</dbReference>
<dbReference type="InterPro" id="IPR023013">
    <property type="entry name" value="AGPR_AS"/>
</dbReference>
<dbReference type="PANTHER" id="PTHR32338:SF11">
    <property type="entry name" value="[LYSW]-L-2-AMINOADIPATE_[LYSW]-L-GLUTAMATE PHOSPHATE REDUCTASE-RELATED"/>
    <property type="match status" value="1"/>
</dbReference>
<dbReference type="EC" id="2.7.2.8" evidence="6"/>
<dbReference type="GO" id="GO:0003942">
    <property type="term" value="F:N-acetyl-gamma-glutamyl-phosphate reductase activity"/>
    <property type="evidence" value="ECO:0007669"/>
    <property type="project" value="InterPro"/>
</dbReference>
<keyword evidence="3" id="KW-0560">Oxidoreductase</keyword>
<accession>T1BIS7</accession>
<evidence type="ECO:0000256" key="4">
    <source>
        <dbReference type="ARBA" id="ARBA00029440"/>
    </source>
</evidence>
<organism evidence="6">
    <name type="scientific">mine drainage metagenome</name>
    <dbReference type="NCBI Taxonomy" id="410659"/>
    <lineage>
        <taxon>unclassified sequences</taxon>
        <taxon>metagenomes</taxon>
        <taxon>ecological metagenomes</taxon>
    </lineage>
</organism>
<dbReference type="HAMAP" id="MF_00150">
    <property type="entry name" value="ArgC_type1"/>
    <property type="match status" value="1"/>
</dbReference>
<dbReference type="SUPFAM" id="SSF51735">
    <property type="entry name" value="NAD(P)-binding Rossmann-fold domains"/>
    <property type="match status" value="1"/>
</dbReference>
<proteinExistence type="inferred from homology"/>
<dbReference type="InterPro" id="IPR058924">
    <property type="entry name" value="AGPR_dimerisation_dom"/>
</dbReference>
<dbReference type="GO" id="GO:0070401">
    <property type="term" value="F:NADP+ binding"/>
    <property type="evidence" value="ECO:0007669"/>
    <property type="project" value="InterPro"/>
</dbReference>
<dbReference type="Pfam" id="PF22698">
    <property type="entry name" value="Semialdhyde_dhC_1"/>
    <property type="match status" value="1"/>
</dbReference>
<dbReference type="AlphaFoldDB" id="T1BIS7"/>
<sequence>MTVPVVILGAASFGGGELLRLLELHEGVKVTYMVSRSRKGACWSDVHPNLWNRARVERFVDRVDWQTLADHDRIVVFSALRHGELAAQYSELETGWRAAGILERILLIDLSADFRLERANCGFVYGLSEWMADDLRQARRIANPGCFATALALGMLPLVRHLDPDHLATFGLTGSSGAGLTPTDRTHHPFRAHNFQPYQPFRHRHAAEVDRMLVRHARPADWSFIPYSASWVRGIHVTIETCLPRPLADGELTRIYEGSYPRSPFVHWVGELPGLLSVVGSNHCLIGGAVHGRHVAVFVVLDNLVKGMAGQAVQNLNLALGWPEDRGLERLMGPYPI</sequence>